<dbReference type="InterPro" id="IPR015943">
    <property type="entry name" value="WD40/YVTN_repeat-like_dom_sf"/>
</dbReference>
<dbReference type="SUPFAM" id="SSF50978">
    <property type="entry name" value="WD40 repeat-like"/>
    <property type="match status" value="1"/>
</dbReference>
<dbReference type="InterPro" id="IPR036322">
    <property type="entry name" value="WD40_repeat_dom_sf"/>
</dbReference>
<dbReference type="EMBL" id="OX465085">
    <property type="protein sequence ID" value="CAI9300540.1"/>
    <property type="molecule type" value="Genomic_DNA"/>
</dbReference>
<sequence>MGSPDGLIPDNQEDVLSPVSYRKCKLTIGDDMKEHSVMLYAIQRLQSFIKLEIDPDFSDNESSPVGDDNDTPQPSSENNLEHEVAQLTKLRSAHHRRLKQVLPRRPEFPVSPVKMLAGREGNYSGRGRFTAADRCHLLNKYFPVKGPSIVDQLTTRAYVSQFSDDGSLFVAAFQGSHIKIYNAEKGWKLQKNVHAKSLRWTITDTSLSPDKRFLVYATMSPIVNIVNIGSAATVSCKHHGDP</sequence>
<evidence type="ECO:0008006" key="4">
    <source>
        <dbReference type="Google" id="ProtNLM"/>
    </source>
</evidence>
<reference evidence="2" key="1">
    <citation type="submission" date="2023-04" db="EMBL/GenBank/DDBJ databases">
        <authorList>
            <person name="Vijverberg K."/>
            <person name="Xiong W."/>
            <person name="Schranz E."/>
        </authorList>
    </citation>
    <scope>NUCLEOTIDE SEQUENCE</scope>
</reference>
<dbReference type="Gene3D" id="2.130.10.10">
    <property type="entry name" value="YVTN repeat-like/Quinoprotein amine dehydrogenase"/>
    <property type="match status" value="1"/>
</dbReference>
<dbReference type="InterPro" id="IPR051859">
    <property type="entry name" value="DCAF"/>
</dbReference>
<evidence type="ECO:0000313" key="3">
    <source>
        <dbReference type="Proteomes" id="UP001177003"/>
    </source>
</evidence>
<organism evidence="2 3">
    <name type="scientific">Lactuca saligna</name>
    <name type="common">Willowleaf lettuce</name>
    <dbReference type="NCBI Taxonomy" id="75948"/>
    <lineage>
        <taxon>Eukaryota</taxon>
        <taxon>Viridiplantae</taxon>
        <taxon>Streptophyta</taxon>
        <taxon>Embryophyta</taxon>
        <taxon>Tracheophyta</taxon>
        <taxon>Spermatophyta</taxon>
        <taxon>Magnoliopsida</taxon>
        <taxon>eudicotyledons</taxon>
        <taxon>Gunneridae</taxon>
        <taxon>Pentapetalae</taxon>
        <taxon>asterids</taxon>
        <taxon>campanulids</taxon>
        <taxon>Asterales</taxon>
        <taxon>Asteraceae</taxon>
        <taxon>Cichorioideae</taxon>
        <taxon>Cichorieae</taxon>
        <taxon>Lactucinae</taxon>
        <taxon>Lactuca</taxon>
    </lineage>
</organism>
<dbReference type="GO" id="GO:0043161">
    <property type="term" value="P:proteasome-mediated ubiquitin-dependent protein catabolic process"/>
    <property type="evidence" value="ECO:0007669"/>
    <property type="project" value="TreeGrafter"/>
</dbReference>
<proteinExistence type="predicted"/>
<dbReference type="PANTHER" id="PTHR19847">
    <property type="entry name" value="DDB1- AND CUL4-ASSOCIATED FACTOR 11"/>
    <property type="match status" value="1"/>
</dbReference>
<dbReference type="PANTHER" id="PTHR19847:SF27">
    <property type="entry name" value="LEC14B HOMOLOG"/>
    <property type="match status" value="1"/>
</dbReference>
<evidence type="ECO:0000256" key="1">
    <source>
        <dbReference type="SAM" id="MobiDB-lite"/>
    </source>
</evidence>
<gene>
    <name evidence="2" type="ORF">LSALG_LOCUS39169</name>
</gene>
<evidence type="ECO:0000313" key="2">
    <source>
        <dbReference type="EMBL" id="CAI9300540.1"/>
    </source>
</evidence>
<feature type="region of interest" description="Disordered" evidence="1">
    <location>
        <begin position="56"/>
        <end position="79"/>
    </location>
</feature>
<dbReference type="Proteomes" id="UP001177003">
    <property type="component" value="Chromosome 9"/>
</dbReference>
<dbReference type="AlphaFoldDB" id="A0AA35ZX67"/>
<accession>A0AA35ZX67</accession>
<protein>
    <recommendedName>
        <fullName evidence="4">LEC14B homolog</fullName>
    </recommendedName>
</protein>
<name>A0AA35ZX67_LACSI</name>
<dbReference type="GO" id="GO:0080008">
    <property type="term" value="C:Cul4-RING E3 ubiquitin ligase complex"/>
    <property type="evidence" value="ECO:0007669"/>
    <property type="project" value="TreeGrafter"/>
</dbReference>
<keyword evidence="3" id="KW-1185">Reference proteome</keyword>